<dbReference type="SMART" id="SM00283">
    <property type="entry name" value="MA"/>
    <property type="match status" value="1"/>
</dbReference>
<keyword evidence="8" id="KW-1185">Reference proteome</keyword>
<dbReference type="SUPFAM" id="SSF58104">
    <property type="entry name" value="Methyl-accepting chemotaxis protein (MCP) signaling domain"/>
    <property type="match status" value="1"/>
</dbReference>
<proteinExistence type="predicted"/>
<reference evidence="7 8" key="1">
    <citation type="submission" date="2023-05" db="EMBL/GenBank/DDBJ databases">
        <title>Draft genome of Paenibacillus sp. CCS26.</title>
        <authorList>
            <person name="Akita H."/>
            <person name="Shinto Y."/>
            <person name="Kimura Z."/>
        </authorList>
    </citation>
    <scope>NUCLEOTIDE SEQUENCE [LARGE SCALE GENOMIC DNA]</scope>
    <source>
        <strain evidence="7 8">CCS26</strain>
    </source>
</reference>
<dbReference type="Pfam" id="PF00015">
    <property type="entry name" value="MCPsignal"/>
    <property type="match status" value="1"/>
</dbReference>
<dbReference type="InterPro" id="IPR013656">
    <property type="entry name" value="PAS_4"/>
</dbReference>
<dbReference type="Proteomes" id="UP001285921">
    <property type="component" value="Unassembled WGS sequence"/>
</dbReference>
<dbReference type="Gene3D" id="1.10.287.950">
    <property type="entry name" value="Methyl-accepting chemotaxis protein"/>
    <property type="match status" value="1"/>
</dbReference>
<dbReference type="SMART" id="SM00086">
    <property type="entry name" value="PAC"/>
    <property type="match status" value="1"/>
</dbReference>
<dbReference type="PANTHER" id="PTHR32089:SF112">
    <property type="entry name" value="LYSOZYME-LIKE PROTEIN-RELATED"/>
    <property type="match status" value="1"/>
</dbReference>
<feature type="domain" description="PAC" evidence="6">
    <location>
        <begin position="87"/>
        <end position="141"/>
    </location>
</feature>
<feature type="domain" description="Methyl-accepting transducer" evidence="4">
    <location>
        <begin position="114"/>
        <end position="308"/>
    </location>
</feature>
<keyword evidence="1 2" id="KW-0807">Transducer</keyword>
<feature type="domain" description="PAS" evidence="5">
    <location>
        <begin position="30"/>
        <end position="59"/>
    </location>
</feature>
<dbReference type="InterPro" id="IPR001610">
    <property type="entry name" value="PAC"/>
</dbReference>
<evidence type="ECO:0000256" key="3">
    <source>
        <dbReference type="SAM" id="Coils"/>
    </source>
</evidence>
<protein>
    <submittedName>
        <fullName evidence="7">Chemotaxis protein</fullName>
    </submittedName>
</protein>
<dbReference type="CDD" id="cd00130">
    <property type="entry name" value="PAS"/>
    <property type="match status" value="1"/>
</dbReference>
<dbReference type="Gene3D" id="3.30.450.20">
    <property type="entry name" value="PAS domain"/>
    <property type="match status" value="1"/>
</dbReference>
<evidence type="ECO:0000259" key="4">
    <source>
        <dbReference type="PROSITE" id="PS50111"/>
    </source>
</evidence>
<evidence type="ECO:0000313" key="8">
    <source>
        <dbReference type="Proteomes" id="UP001285921"/>
    </source>
</evidence>
<dbReference type="Pfam" id="PF08448">
    <property type="entry name" value="PAS_4"/>
    <property type="match status" value="1"/>
</dbReference>
<evidence type="ECO:0000259" key="5">
    <source>
        <dbReference type="PROSITE" id="PS50112"/>
    </source>
</evidence>
<dbReference type="InterPro" id="IPR000014">
    <property type="entry name" value="PAS"/>
</dbReference>
<gene>
    <name evidence="7" type="ORF">PghCCS26_08060</name>
</gene>
<feature type="coiled-coil region" evidence="3">
    <location>
        <begin position="129"/>
        <end position="156"/>
    </location>
</feature>
<dbReference type="InterPro" id="IPR004089">
    <property type="entry name" value="MCPsignal_dom"/>
</dbReference>
<evidence type="ECO:0000256" key="2">
    <source>
        <dbReference type="PROSITE-ProRule" id="PRU00284"/>
    </source>
</evidence>
<evidence type="ECO:0000259" key="6">
    <source>
        <dbReference type="PROSITE" id="PS50113"/>
    </source>
</evidence>
<accession>A0ABQ6NI19</accession>
<sequence length="308" mass="34126">MLTVSQDRYSSSQVLDMHFVLAAMEKSLAMIELSTDGKVLWANDNFARAMGYEADEMPGLMHRQFCTPEFANSPGYRELWNNLRSGRIFQEKISRVSKDGRLLWFEATYMPVFNAEGRVEGILKVATDITERENAAAKLTDELQRMAQDLLERTEEGIAGSRQIEQTIESVALESSGNMKVLGALEHETESVRSTIHIIREVAKHTNLLALNAAIEAAHAGEHGRGFSVVAAEVRKLAKQADEAAKAVQANLAGIAAEVGNIAKGMHRSQSMILESQQRARRAVGEFARIGESAYQLEEKAQDYKNTI</sequence>
<dbReference type="EMBL" id="BTCL01000002">
    <property type="protein sequence ID" value="GMK43679.1"/>
    <property type="molecule type" value="Genomic_DNA"/>
</dbReference>
<name>A0ABQ6NI19_9BACL</name>
<dbReference type="PANTHER" id="PTHR32089">
    <property type="entry name" value="METHYL-ACCEPTING CHEMOTAXIS PROTEIN MCPB"/>
    <property type="match status" value="1"/>
</dbReference>
<organism evidence="7 8">
    <name type="scientific">Paenibacillus glycanilyticus</name>
    <dbReference type="NCBI Taxonomy" id="126569"/>
    <lineage>
        <taxon>Bacteria</taxon>
        <taxon>Bacillati</taxon>
        <taxon>Bacillota</taxon>
        <taxon>Bacilli</taxon>
        <taxon>Bacillales</taxon>
        <taxon>Paenibacillaceae</taxon>
        <taxon>Paenibacillus</taxon>
    </lineage>
</organism>
<dbReference type="PROSITE" id="PS50112">
    <property type="entry name" value="PAS"/>
    <property type="match status" value="1"/>
</dbReference>
<evidence type="ECO:0000256" key="1">
    <source>
        <dbReference type="ARBA" id="ARBA00023224"/>
    </source>
</evidence>
<dbReference type="PROSITE" id="PS50113">
    <property type="entry name" value="PAC"/>
    <property type="match status" value="1"/>
</dbReference>
<dbReference type="SUPFAM" id="SSF55785">
    <property type="entry name" value="PYP-like sensor domain (PAS domain)"/>
    <property type="match status" value="1"/>
</dbReference>
<dbReference type="RefSeq" id="WP_317978901.1">
    <property type="nucleotide sequence ID" value="NZ_BTCL01000002.1"/>
</dbReference>
<keyword evidence="3" id="KW-0175">Coiled coil</keyword>
<dbReference type="InterPro" id="IPR000700">
    <property type="entry name" value="PAS-assoc_C"/>
</dbReference>
<dbReference type="NCBIfam" id="TIGR00229">
    <property type="entry name" value="sensory_box"/>
    <property type="match status" value="1"/>
</dbReference>
<dbReference type="PROSITE" id="PS50111">
    <property type="entry name" value="CHEMOTAXIS_TRANSDUC_2"/>
    <property type="match status" value="1"/>
</dbReference>
<evidence type="ECO:0000313" key="7">
    <source>
        <dbReference type="EMBL" id="GMK43679.1"/>
    </source>
</evidence>
<dbReference type="InterPro" id="IPR035965">
    <property type="entry name" value="PAS-like_dom_sf"/>
</dbReference>
<comment type="caution">
    <text evidence="7">The sequence shown here is derived from an EMBL/GenBank/DDBJ whole genome shotgun (WGS) entry which is preliminary data.</text>
</comment>